<keyword evidence="2" id="KW-1185">Reference proteome</keyword>
<reference evidence="1 2" key="1">
    <citation type="submission" date="2019-01" db="EMBL/GenBank/DDBJ databases">
        <title>Draft genome sequence of Psathyrella aberdarensis IHI B618.</title>
        <authorList>
            <person name="Buettner E."/>
            <person name="Kellner H."/>
        </authorList>
    </citation>
    <scope>NUCLEOTIDE SEQUENCE [LARGE SCALE GENOMIC DNA]</scope>
    <source>
        <strain evidence="1 2">IHI B618</strain>
    </source>
</reference>
<dbReference type="Proteomes" id="UP000290288">
    <property type="component" value="Unassembled WGS sequence"/>
</dbReference>
<comment type="caution">
    <text evidence="1">The sequence shown here is derived from an EMBL/GenBank/DDBJ whole genome shotgun (WGS) entry which is preliminary data.</text>
</comment>
<dbReference type="PANTHER" id="PTHR12975:SF6">
    <property type="entry name" value="TRAFFICKING PROTEIN PARTICLE COMPLEX SUBUNIT 8"/>
    <property type="match status" value="1"/>
</dbReference>
<gene>
    <name evidence="1" type="ORF">EST38_g6333</name>
</gene>
<proteinExistence type="predicted"/>
<dbReference type="AlphaFoldDB" id="A0A4Q2DHU9"/>
<evidence type="ECO:0000313" key="2">
    <source>
        <dbReference type="Proteomes" id="UP000290288"/>
    </source>
</evidence>
<dbReference type="OrthoDB" id="203724at2759"/>
<dbReference type="EMBL" id="SDEE01000197">
    <property type="protein sequence ID" value="RXW19510.1"/>
    <property type="molecule type" value="Genomic_DNA"/>
</dbReference>
<dbReference type="STRING" id="2316362.A0A4Q2DHU9"/>
<name>A0A4Q2DHU9_9AGAR</name>
<dbReference type="PANTHER" id="PTHR12975">
    <property type="entry name" value="TRANSPORT PROTEIN TRAPP"/>
    <property type="match status" value="1"/>
</dbReference>
<protein>
    <submittedName>
        <fullName evidence="1">Uncharacterized protein</fullName>
    </submittedName>
</protein>
<dbReference type="InterPro" id="IPR024420">
    <property type="entry name" value="TRAPP_III_complex_Trs85"/>
</dbReference>
<sequence length="782" mass="86652">MLPLLSAPSPALHLHASNALSALHPPTEELPPQLQLRALLYCTRWEAGIDPRDLLSDALEGERWLVWAAGNAEEVPAALLLAHAALLSSMRKRSYRRAGLWYVTAARRLEKCGIAPVSSLSLEDGDGFASEDKSYLDDFRVAFAHMQSTEPETISTLNLTIPLKFCQPKQCKIRFPGESTLGDASIWERREEEWRAFQKSTGSKQLLVASKKVCANEYFWVDLALSNPLAAEVNLSNVTLAVETKHTGEAGEPLVDVEVVQEVVLSPKETRNIPIALKCSKPSSIIVSAAKFDFLALLSVTESLSHRGRRLHDTQAQRITPTYAPDVQLKIDVAPAQSKLAPSFVEEGPLILKQGETRELGLWLLNAGDTAVQEIWVLTGSEHEVWLGDETDDVTTSSKTEIIRSSNSLRASEPQKVSLAQALLPNEGTNVSVSIHGQQLGTHELLLFFAYRESDSTPFHSARLGRSFEVQPLLDVEVSLQPSRSSDHSFVLNVEMTSSLQSSSLRIKQISTISPSWKLKPIFNSEADLAPSQLGRFTFGAEQWLDGEGKEETLEFVSKKLDDVLLGNIVTPSDPPEIDLVCSHLLETPTSQTRTFHSGSLQTFLHSGRRIYSSDVAAQQHPHIPSESYPYVFPLYNPLSVDVIIFWEVPSQKLQGHIAVYGTKAGAAHAALNDILDKAENSKVKRSMYAETVREKKELFDGIRNSEWNAEMDPISVSIQDVGQIEHDFSKGPCHVPLSFLVRNHSPLFDSRVTLKLRGRNSEQSHSDLLYDLVIPVFQAHH</sequence>
<accession>A0A4Q2DHU9</accession>
<organism evidence="1 2">
    <name type="scientific">Candolleomyces aberdarensis</name>
    <dbReference type="NCBI Taxonomy" id="2316362"/>
    <lineage>
        <taxon>Eukaryota</taxon>
        <taxon>Fungi</taxon>
        <taxon>Dikarya</taxon>
        <taxon>Basidiomycota</taxon>
        <taxon>Agaricomycotina</taxon>
        <taxon>Agaricomycetes</taxon>
        <taxon>Agaricomycetidae</taxon>
        <taxon>Agaricales</taxon>
        <taxon>Agaricineae</taxon>
        <taxon>Psathyrellaceae</taxon>
        <taxon>Candolleomyces</taxon>
    </lineage>
</organism>
<evidence type="ECO:0000313" key="1">
    <source>
        <dbReference type="EMBL" id="RXW19510.1"/>
    </source>
</evidence>
<dbReference type="GO" id="GO:1990072">
    <property type="term" value="C:TRAPPIII protein complex"/>
    <property type="evidence" value="ECO:0007669"/>
    <property type="project" value="TreeGrafter"/>
</dbReference>